<sequence length="221" mass="25781">MNKQFRFPILKINEVTPLLSTAEGTFAHSIKATTELGKVLKLYENKGINLGNYIDEKVECLLEITQGTFEYRLAKNATLPSNIILFNYEWSIRPFEFFLELTEMNKDVGLNVEHENLKRKQFEDAANKLFQEWGLNGLGIGIYDSKPLFNSSDGFFLLNEYEFEEQIENLELNDEVCIKIEECLLRGIRPCEAFTKPEPKQVAVQQKQKEEPESKKRRLWF</sequence>
<reference evidence="2 3" key="1">
    <citation type="journal article" date="2015" name="Int. J. Syst. Evol. Microbiol.">
        <title>Flavisolibacter ginsenosidimutans sp. nov., with ginsenoside-converting activity isolated from soil used for cultivating ginseng.</title>
        <authorList>
            <person name="Zhao Y."/>
            <person name="Liu Q."/>
            <person name="Kang M.S."/>
            <person name="Jin F."/>
            <person name="Yu H."/>
            <person name="Im W.T."/>
        </authorList>
    </citation>
    <scope>NUCLEOTIDE SEQUENCE [LARGE SCALE GENOMIC DNA]</scope>
    <source>
        <strain evidence="2 3">Gsoil 636</strain>
    </source>
</reference>
<evidence type="ECO:0000313" key="2">
    <source>
        <dbReference type="EMBL" id="QEC56817.1"/>
    </source>
</evidence>
<gene>
    <name evidence="2" type="ORF">FSB75_13220</name>
</gene>
<feature type="region of interest" description="Disordered" evidence="1">
    <location>
        <begin position="199"/>
        <end position="221"/>
    </location>
</feature>
<organism evidence="2 3">
    <name type="scientific">Flavisolibacter ginsenosidimutans</name>
    <dbReference type="NCBI Taxonomy" id="661481"/>
    <lineage>
        <taxon>Bacteria</taxon>
        <taxon>Pseudomonadati</taxon>
        <taxon>Bacteroidota</taxon>
        <taxon>Chitinophagia</taxon>
        <taxon>Chitinophagales</taxon>
        <taxon>Chitinophagaceae</taxon>
        <taxon>Flavisolibacter</taxon>
    </lineage>
</organism>
<dbReference type="AlphaFoldDB" id="A0A5B8UJE9"/>
<name>A0A5B8UJE9_9BACT</name>
<dbReference type="RefSeq" id="WP_146788312.1">
    <property type="nucleotide sequence ID" value="NZ_BAABIO010000003.1"/>
</dbReference>
<protein>
    <submittedName>
        <fullName evidence="2">Uncharacterized protein</fullName>
    </submittedName>
</protein>
<dbReference type="Proteomes" id="UP000321204">
    <property type="component" value="Chromosome"/>
</dbReference>
<evidence type="ECO:0000256" key="1">
    <source>
        <dbReference type="SAM" id="MobiDB-lite"/>
    </source>
</evidence>
<accession>A0A5B8UJE9</accession>
<dbReference type="EMBL" id="CP042433">
    <property type="protein sequence ID" value="QEC56817.1"/>
    <property type="molecule type" value="Genomic_DNA"/>
</dbReference>
<dbReference type="KEGG" id="fgg:FSB75_13220"/>
<keyword evidence="3" id="KW-1185">Reference proteome</keyword>
<proteinExistence type="predicted"/>
<evidence type="ECO:0000313" key="3">
    <source>
        <dbReference type="Proteomes" id="UP000321204"/>
    </source>
</evidence>